<dbReference type="EMBL" id="CACVKT020003887">
    <property type="protein sequence ID" value="CAC5386703.1"/>
    <property type="molecule type" value="Genomic_DNA"/>
</dbReference>
<dbReference type="NCBIfam" id="TIGR01444">
    <property type="entry name" value="fkbM_fam"/>
    <property type="match status" value="1"/>
</dbReference>
<evidence type="ECO:0000313" key="3">
    <source>
        <dbReference type="Proteomes" id="UP000507470"/>
    </source>
</evidence>
<name>A0A6J8BS52_MYTCO</name>
<dbReference type="PANTHER" id="PTHR34203">
    <property type="entry name" value="METHYLTRANSFERASE, FKBM FAMILY PROTEIN"/>
    <property type="match status" value="1"/>
</dbReference>
<feature type="domain" description="Methyltransferase FkbM" evidence="1">
    <location>
        <begin position="168"/>
        <end position="322"/>
    </location>
</feature>
<keyword evidence="3" id="KW-1185">Reference proteome</keyword>
<evidence type="ECO:0000313" key="2">
    <source>
        <dbReference type="EMBL" id="CAC5386703.1"/>
    </source>
</evidence>
<dbReference type="Proteomes" id="UP000507470">
    <property type="component" value="Unassembled WGS sequence"/>
</dbReference>
<gene>
    <name evidence="2" type="ORF">MCOR_22112</name>
</gene>
<dbReference type="SUPFAM" id="SSF53335">
    <property type="entry name" value="S-adenosyl-L-methionine-dependent methyltransferases"/>
    <property type="match status" value="1"/>
</dbReference>
<organism evidence="2 3">
    <name type="scientific">Mytilus coruscus</name>
    <name type="common">Sea mussel</name>
    <dbReference type="NCBI Taxonomy" id="42192"/>
    <lineage>
        <taxon>Eukaryota</taxon>
        <taxon>Metazoa</taxon>
        <taxon>Spiralia</taxon>
        <taxon>Lophotrochozoa</taxon>
        <taxon>Mollusca</taxon>
        <taxon>Bivalvia</taxon>
        <taxon>Autobranchia</taxon>
        <taxon>Pteriomorphia</taxon>
        <taxon>Mytilida</taxon>
        <taxon>Mytiloidea</taxon>
        <taxon>Mytilidae</taxon>
        <taxon>Mytilinae</taxon>
        <taxon>Mytilus</taxon>
    </lineage>
</organism>
<dbReference type="InterPro" id="IPR052514">
    <property type="entry name" value="SAM-dependent_MTase"/>
</dbReference>
<evidence type="ECO:0000259" key="1">
    <source>
        <dbReference type="Pfam" id="PF05050"/>
    </source>
</evidence>
<dbReference type="Gene3D" id="3.40.50.150">
    <property type="entry name" value="Vaccinia Virus protein VP39"/>
    <property type="match status" value="1"/>
</dbReference>
<dbReference type="Pfam" id="PF05050">
    <property type="entry name" value="Methyltransf_21"/>
    <property type="match status" value="1"/>
</dbReference>
<sequence>MRKEKREATSLRVKTLCSETTPTELHRKPDSLRNIIPDELSVKTTSTELQRKPDSLINIIPDKLSVKTIPTELHRKPNPLGSIIPDDLTFVDNKWKLSDLCKPYKTFLNDSDFPLIRYTSNAGSVNIFTHSLRDGISSIISREGAFELKTINRILYQLQQDPNMNLIDIGTNIGQHCIAAALIGRDSIAIDAAKSNIEHVCASAHYLNIGSRITLIHNILSDSNGKRKFRYSASKSDFGSIHVDSDGIWEKMKKQYNTYFSLKTVEENSATLDDILLIPQIHKFQKVFIKIDVEGHEHRVLLGAKEFFKRLEVQGIIMEWAWHVKRQSSEIIKALMANWKFKPFKMFSTTEIDLSSIHSDMWPQDVLWLPI</sequence>
<dbReference type="InterPro" id="IPR006342">
    <property type="entry name" value="FkbM_mtfrase"/>
</dbReference>
<dbReference type="PANTHER" id="PTHR34203:SF15">
    <property type="entry name" value="SLL1173 PROTEIN"/>
    <property type="match status" value="1"/>
</dbReference>
<reference evidence="2 3" key="1">
    <citation type="submission" date="2020-06" db="EMBL/GenBank/DDBJ databases">
        <authorList>
            <person name="Li R."/>
            <person name="Bekaert M."/>
        </authorList>
    </citation>
    <scope>NUCLEOTIDE SEQUENCE [LARGE SCALE GENOMIC DNA]</scope>
    <source>
        <strain evidence="3">wild</strain>
    </source>
</reference>
<accession>A0A6J8BS52</accession>
<dbReference type="OrthoDB" id="411251at2759"/>
<dbReference type="AlphaFoldDB" id="A0A6J8BS52"/>
<protein>
    <recommendedName>
        <fullName evidence="1">Methyltransferase FkbM domain-containing protein</fullName>
    </recommendedName>
</protein>
<proteinExistence type="predicted"/>
<dbReference type="InterPro" id="IPR029063">
    <property type="entry name" value="SAM-dependent_MTases_sf"/>
</dbReference>